<dbReference type="InterPro" id="IPR029026">
    <property type="entry name" value="tRNA_m1G_MTases_N"/>
</dbReference>
<name>A0A1J5PGE5_9ZZZZ</name>
<dbReference type="InterPro" id="IPR029028">
    <property type="entry name" value="Alpha/beta_knot_MTases"/>
</dbReference>
<keyword evidence="2 6" id="KW-0489">Methyltransferase</keyword>
<dbReference type="Gene3D" id="3.40.1280.10">
    <property type="match status" value="1"/>
</dbReference>
<dbReference type="GO" id="GO:0160206">
    <property type="term" value="F:tRNA (cytidine(32)/uridine(32)-2'-O)-methyltransferase activity"/>
    <property type="evidence" value="ECO:0007669"/>
    <property type="project" value="UniProtKB-EC"/>
</dbReference>
<protein>
    <submittedName>
        <fullName evidence="6">tRNA (Cytidine/uridine-2'-O-)-methyltransferase TrmJ</fullName>
        <ecNumber evidence="6">2.1.1.200</ecNumber>
    </submittedName>
</protein>
<dbReference type="Gene3D" id="1.10.8.590">
    <property type="match status" value="1"/>
</dbReference>
<proteinExistence type="inferred from homology"/>
<evidence type="ECO:0000259" key="5">
    <source>
        <dbReference type="Pfam" id="PF00588"/>
    </source>
</evidence>
<dbReference type="CDD" id="cd18093">
    <property type="entry name" value="SpoU-like_TrmJ"/>
    <property type="match status" value="1"/>
</dbReference>
<dbReference type="InterPro" id="IPR001537">
    <property type="entry name" value="SpoU_MeTrfase"/>
</dbReference>
<keyword evidence="4" id="KW-0949">S-adenosyl-L-methionine</keyword>
<comment type="caution">
    <text evidence="6">The sequence shown here is derived from an EMBL/GenBank/DDBJ whole genome shotgun (WGS) entry which is preliminary data.</text>
</comment>
<accession>A0A1J5PGE5</accession>
<dbReference type="PANTHER" id="PTHR42786:SF2">
    <property type="entry name" value="TRNA (CYTIDINE_URIDINE-2'-O-)-METHYLTRANSFERASE TRMJ"/>
    <property type="match status" value="1"/>
</dbReference>
<evidence type="ECO:0000256" key="2">
    <source>
        <dbReference type="ARBA" id="ARBA00022603"/>
    </source>
</evidence>
<dbReference type="EMBL" id="MLJW01004174">
    <property type="protein sequence ID" value="OIQ70494.1"/>
    <property type="molecule type" value="Genomic_DNA"/>
</dbReference>
<comment type="similarity">
    <text evidence="1">Belongs to the class IV-like SAM-binding methyltransferase superfamily. RNA methyltransferase TrmH family.</text>
</comment>
<evidence type="ECO:0000256" key="3">
    <source>
        <dbReference type="ARBA" id="ARBA00022679"/>
    </source>
</evidence>
<organism evidence="6">
    <name type="scientific">mine drainage metagenome</name>
    <dbReference type="NCBI Taxonomy" id="410659"/>
    <lineage>
        <taxon>unclassified sequences</taxon>
        <taxon>metagenomes</taxon>
        <taxon>ecological metagenomes</taxon>
    </lineage>
</organism>
<dbReference type="AlphaFoldDB" id="A0A1J5PGE5"/>
<evidence type="ECO:0000313" key="6">
    <source>
        <dbReference type="EMBL" id="OIQ70494.1"/>
    </source>
</evidence>
<dbReference type="EC" id="2.1.1.200" evidence="6"/>
<dbReference type="GO" id="GO:0003723">
    <property type="term" value="F:RNA binding"/>
    <property type="evidence" value="ECO:0007669"/>
    <property type="project" value="InterPro"/>
</dbReference>
<dbReference type="SUPFAM" id="SSF75217">
    <property type="entry name" value="alpha/beta knot"/>
    <property type="match status" value="1"/>
</dbReference>
<evidence type="ECO:0000256" key="1">
    <source>
        <dbReference type="ARBA" id="ARBA00007228"/>
    </source>
</evidence>
<dbReference type="Pfam" id="PF00588">
    <property type="entry name" value="SpoU_methylase"/>
    <property type="match status" value="1"/>
</dbReference>
<sequence length="263" mass="28724">MQTRFILINTSHAGNVGAAARAMKTMGFEDLVLVAPRWPNVLRREETIQRASGATDVLKNARIVDSLDEALDGMTHLCATAMTPRDFGPPTTTPRQHFEMLLNKELSVQYGQAFEAEKPCNTGVAFLFGSERFGMRNEDVYRCHVCLSIPSSPHFGSLNLAAALQVIAYDWRVALGAYPVQVATDAPVLADAAQVSGMLAHLEQALAHIGFLDPQSPKKLLPRLNQLFNRAGVTQEEIHILRGMAKMMIKPQSLTASGLAAKD</sequence>
<feature type="domain" description="tRNA/rRNA methyltransferase SpoU type" evidence="5">
    <location>
        <begin position="4"/>
        <end position="169"/>
    </location>
</feature>
<dbReference type="PIRSF" id="PIRSF004808">
    <property type="entry name" value="LasT"/>
    <property type="match status" value="1"/>
</dbReference>
<evidence type="ECO:0000256" key="4">
    <source>
        <dbReference type="ARBA" id="ARBA00022691"/>
    </source>
</evidence>
<dbReference type="NCBIfam" id="TIGR00050">
    <property type="entry name" value="rRNA_methyl_1"/>
    <property type="match status" value="1"/>
</dbReference>
<dbReference type="InterPro" id="IPR004384">
    <property type="entry name" value="RNA_MeTrfase_TrmJ/LasT"/>
</dbReference>
<dbReference type="GO" id="GO:0002128">
    <property type="term" value="P:tRNA nucleoside ribose methylation"/>
    <property type="evidence" value="ECO:0007669"/>
    <property type="project" value="TreeGrafter"/>
</dbReference>
<dbReference type="PANTHER" id="PTHR42786">
    <property type="entry name" value="TRNA/RRNA METHYLTRANSFERASE"/>
    <property type="match status" value="1"/>
</dbReference>
<dbReference type="GO" id="GO:0005829">
    <property type="term" value="C:cytosol"/>
    <property type="evidence" value="ECO:0007669"/>
    <property type="project" value="TreeGrafter"/>
</dbReference>
<keyword evidence="3 6" id="KW-0808">Transferase</keyword>
<gene>
    <name evidence="6" type="primary">trmJ_7</name>
    <name evidence="6" type="ORF">GALL_478920</name>
</gene>
<reference evidence="6" key="1">
    <citation type="submission" date="2016-10" db="EMBL/GenBank/DDBJ databases">
        <title>Sequence of Gallionella enrichment culture.</title>
        <authorList>
            <person name="Poehlein A."/>
            <person name="Muehling M."/>
            <person name="Daniel R."/>
        </authorList>
    </citation>
    <scope>NUCLEOTIDE SEQUENCE</scope>
</reference>